<evidence type="ECO:0000313" key="3">
    <source>
        <dbReference type="EMBL" id="RDW83658.1"/>
    </source>
</evidence>
<gene>
    <name evidence="3" type="ORF">DSM5745_03984</name>
</gene>
<reference evidence="3 4" key="1">
    <citation type="journal article" date="2018" name="IMA Fungus">
        <title>IMA Genome-F 9: Draft genome sequence of Annulohypoxylon stygium, Aspergillus mulundensis, Berkeleyomyces basicola (syn. Thielaviopsis basicola), Ceratocystis smalleyi, two Cercospora beticola strains, Coleophoma cylindrospora, Fusarium fracticaudum, Phialophora cf. hyalina, and Morchella septimelata.</title>
        <authorList>
            <person name="Wingfield B.D."/>
            <person name="Bills G.F."/>
            <person name="Dong Y."/>
            <person name="Huang W."/>
            <person name="Nel W.J."/>
            <person name="Swalarsk-Parry B.S."/>
            <person name="Vaghefi N."/>
            <person name="Wilken P.M."/>
            <person name="An Z."/>
            <person name="de Beer Z.W."/>
            <person name="De Vos L."/>
            <person name="Chen L."/>
            <person name="Duong T.A."/>
            <person name="Gao Y."/>
            <person name="Hammerbacher A."/>
            <person name="Kikkert J.R."/>
            <person name="Li Y."/>
            <person name="Li H."/>
            <person name="Li K."/>
            <person name="Li Q."/>
            <person name="Liu X."/>
            <person name="Ma X."/>
            <person name="Naidoo K."/>
            <person name="Pethybridge S.J."/>
            <person name="Sun J."/>
            <person name="Steenkamp E.T."/>
            <person name="van der Nest M.A."/>
            <person name="van Wyk S."/>
            <person name="Wingfield M.J."/>
            <person name="Xiong C."/>
            <person name="Yue Q."/>
            <person name="Zhang X."/>
        </authorList>
    </citation>
    <scope>NUCLEOTIDE SEQUENCE [LARGE SCALE GENOMIC DNA]</scope>
    <source>
        <strain evidence="3 4">DSM 5745</strain>
    </source>
</reference>
<sequence>MSIQFNKEPLTNILSNKPITPLAATTLFNSLPPLEATELLGQWDGTCALTNHPGITALKAARWVGKTFHTTEDVDPIISLDDSVTYGHHAPGEGRVVNTFMGKARIREIKYNGVVSAAMVYNDKPIIDYFRRVDHCTVMGVMDAAGAVEDHPLYFVLERLDEGSSKGGKL</sequence>
<proteinExistence type="predicted"/>
<dbReference type="Pfam" id="PF14232">
    <property type="entry name" value="DUF4334"/>
    <property type="match status" value="1"/>
</dbReference>
<keyword evidence="4" id="KW-1185">Reference proteome</keyword>
<feature type="domain" description="GXWXG" evidence="1">
    <location>
        <begin position="27"/>
        <end position="82"/>
    </location>
</feature>
<evidence type="ECO:0000313" key="4">
    <source>
        <dbReference type="Proteomes" id="UP000256690"/>
    </source>
</evidence>
<dbReference type="EMBL" id="PVWQ01000004">
    <property type="protein sequence ID" value="RDW83658.1"/>
    <property type="molecule type" value="Genomic_DNA"/>
</dbReference>
<dbReference type="AlphaFoldDB" id="A0A3D8SD19"/>
<dbReference type="InterPro" id="IPR025568">
    <property type="entry name" value="DUF4334"/>
</dbReference>
<protein>
    <recommendedName>
        <fullName evidence="5">DUF4334 domain-containing protein</fullName>
    </recommendedName>
</protein>
<dbReference type="RefSeq" id="XP_026604996.1">
    <property type="nucleotide sequence ID" value="XM_026746000.1"/>
</dbReference>
<dbReference type="Gene3D" id="2.40.128.580">
    <property type="entry name" value="GXWXG domain"/>
    <property type="match status" value="1"/>
</dbReference>
<evidence type="ECO:0008006" key="5">
    <source>
        <dbReference type="Google" id="ProtNLM"/>
    </source>
</evidence>
<feature type="domain" description="DUF4334" evidence="2">
    <location>
        <begin position="102"/>
        <end position="159"/>
    </location>
</feature>
<dbReference type="OrthoDB" id="2213372at2759"/>
<accession>A0A3D8SD19</accession>
<name>A0A3D8SD19_9EURO</name>
<organism evidence="3 4">
    <name type="scientific">Aspergillus mulundensis</name>
    <dbReference type="NCBI Taxonomy" id="1810919"/>
    <lineage>
        <taxon>Eukaryota</taxon>
        <taxon>Fungi</taxon>
        <taxon>Dikarya</taxon>
        <taxon>Ascomycota</taxon>
        <taxon>Pezizomycotina</taxon>
        <taxon>Eurotiomycetes</taxon>
        <taxon>Eurotiomycetidae</taxon>
        <taxon>Eurotiales</taxon>
        <taxon>Aspergillaceae</taxon>
        <taxon>Aspergillus</taxon>
        <taxon>Aspergillus subgen. Nidulantes</taxon>
    </lineage>
</organism>
<dbReference type="Proteomes" id="UP000256690">
    <property type="component" value="Unassembled WGS sequence"/>
</dbReference>
<comment type="caution">
    <text evidence="3">The sequence shown here is derived from an EMBL/GenBank/DDBJ whole genome shotgun (WGS) entry which is preliminary data.</text>
</comment>
<dbReference type="InterPro" id="IPR025951">
    <property type="entry name" value="GXWXG_dom"/>
</dbReference>
<evidence type="ECO:0000259" key="2">
    <source>
        <dbReference type="Pfam" id="PF14232"/>
    </source>
</evidence>
<dbReference type="Pfam" id="PF14231">
    <property type="entry name" value="GXWXG"/>
    <property type="match status" value="1"/>
</dbReference>
<evidence type="ECO:0000259" key="1">
    <source>
        <dbReference type="Pfam" id="PF14231"/>
    </source>
</evidence>
<dbReference type="GeneID" id="38114354"/>